<organism evidence="1 2">
    <name type="scientific">Calidithermus roseus</name>
    <dbReference type="NCBI Taxonomy" id="1644118"/>
    <lineage>
        <taxon>Bacteria</taxon>
        <taxon>Thermotogati</taxon>
        <taxon>Deinococcota</taxon>
        <taxon>Deinococci</taxon>
        <taxon>Thermales</taxon>
        <taxon>Thermaceae</taxon>
        <taxon>Calidithermus</taxon>
    </lineage>
</organism>
<reference evidence="1 2" key="1">
    <citation type="submission" date="2018-08" db="EMBL/GenBank/DDBJ databases">
        <title>Meiothermus roseus NBRC 110900 genome sequencing project.</title>
        <authorList>
            <person name="Da Costa M.S."/>
            <person name="Albuquerque L."/>
            <person name="Raposo P."/>
            <person name="Froufe H.J.C."/>
            <person name="Barroso C.S."/>
            <person name="Egas C."/>
        </authorList>
    </citation>
    <scope>NUCLEOTIDE SEQUENCE [LARGE SCALE GENOMIC DNA]</scope>
    <source>
        <strain evidence="1 2">NBRC 110900</strain>
    </source>
</reference>
<gene>
    <name evidence="1" type="ORF">Mrose_03529</name>
</gene>
<keyword evidence="2" id="KW-1185">Reference proteome</keyword>
<proteinExistence type="predicted"/>
<name>A0A399EHR6_9DEIN</name>
<evidence type="ECO:0000313" key="2">
    <source>
        <dbReference type="Proteomes" id="UP000265341"/>
    </source>
</evidence>
<comment type="caution">
    <text evidence="1">The sequence shown here is derived from an EMBL/GenBank/DDBJ whole genome shotgun (WGS) entry which is preliminary data.</text>
</comment>
<dbReference type="AlphaFoldDB" id="A0A399EHR6"/>
<protein>
    <recommendedName>
        <fullName evidence="3">Aldose 1-epimerase</fullName>
    </recommendedName>
</protein>
<accession>A0A399EHR6</accession>
<evidence type="ECO:0000313" key="1">
    <source>
        <dbReference type="EMBL" id="RIH81811.1"/>
    </source>
</evidence>
<evidence type="ECO:0008006" key="3">
    <source>
        <dbReference type="Google" id="ProtNLM"/>
    </source>
</evidence>
<dbReference type="SUPFAM" id="SSF74650">
    <property type="entry name" value="Galactose mutarotase-like"/>
    <property type="match status" value="1"/>
</dbReference>
<dbReference type="InterPro" id="IPR014718">
    <property type="entry name" value="GH-type_carb-bd"/>
</dbReference>
<dbReference type="Proteomes" id="UP000265341">
    <property type="component" value="Unassembled WGS sequence"/>
</dbReference>
<sequence length="87" mass="9601">MFGGWEGALRLEWPHSGVRVELEADPIFSHLVLFTAPDGTVALEPVSHATDGFNLMDRGWPNTGVRVLEPGESLSGEVRMRIRADGW</sequence>
<dbReference type="EMBL" id="QWLA01000133">
    <property type="protein sequence ID" value="RIH81811.1"/>
    <property type="molecule type" value="Genomic_DNA"/>
</dbReference>
<dbReference type="GO" id="GO:0030246">
    <property type="term" value="F:carbohydrate binding"/>
    <property type="evidence" value="ECO:0007669"/>
    <property type="project" value="InterPro"/>
</dbReference>
<dbReference type="Gene3D" id="2.70.98.10">
    <property type="match status" value="1"/>
</dbReference>
<dbReference type="GO" id="GO:0003824">
    <property type="term" value="F:catalytic activity"/>
    <property type="evidence" value="ECO:0007669"/>
    <property type="project" value="InterPro"/>
</dbReference>
<dbReference type="GO" id="GO:0005975">
    <property type="term" value="P:carbohydrate metabolic process"/>
    <property type="evidence" value="ECO:0007669"/>
    <property type="project" value="InterPro"/>
</dbReference>
<dbReference type="InterPro" id="IPR011013">
    <property type="entry name" value="Gal_mutarotase_sf_dom"/>
</dbReference>